<proteinExistence type="predicted"/>
<evidence type="ECO:0000313" key="1">
    <source>
        <dbReference type="EMBL" id="SBT11132.1"/>
    </source>
</evidence>
<sequence length="76" mass="8278">MIFFNALSFMILPAISTRRQLTMARNMGAGAIRTIVLKQMTGYASHSGKTRRLLLTGLKIGCECLCCCGGRLIVTP</sequence>
<name>A0A1A8Y2A9_9RHOO</name>
<dbReference type="AlphaFoldDB" id="A0A1A8Y2A9"/>
<keyword evidence="2" id="KW-1185">Reference proteome</keyword>
<gene>
    <name evidence="1" type="ORF">PROAA_900010</name>
</gene>
<dbReference type="EMBL" id="FLQY01000396">
    <property type="protein sequence ID" value="SBT11132.1"/>
    <property type="molecule type" value="Genomic_DNA"/>
</dbReference>
<organism evidence="1 2">
    <name type="scientific">Candidatus Propionivibrio aalborgensis</name>
    <dbReference type="NCBI Taxonomy" id="1860101"/>
    <lineage>
        <taxon>Bacteria</taxon>
        <taxon>Pseudomonadati</taxon>
        <taxon>Pseudomonadota</taxon>
        <taxon>Betaproteobacteria</taxon>
        <taxon>Rhodocyclales</taxon>
        <taxon>Rhodocyclaceae</taxon>
        <taxon>Propionivibrio</taxon>
    </lineage>
</organism>
<accession>A0A1A8Y2A9</accession>
<evidence type="ECO:0000313" key="2">
    <source>
        <dbReference type="Proteomes" id="UP000199600"/>
    </source>
</evidence>
<protein>
    <submittedName>
        <fullName evidence="1">Uncharacterized protein</fullName>
    </submittedName>
</protein>
<dbReference type="Proteomes" id="UP000199600">
    <property type="component" value="Unassembled WGS sequence"/>
</dbReference>
<reference evidence="1 2" key="1">
    <citation type="submission" date="2016-06" db="EMBL/GenBank/DDBJ databases">
        <authorList>
            <person name="Kjaerup R.B."/>
            <person name="Dalgaard T.S."/>
            <person name="Juul-Madsen H.R."/>
        </authorList>
    </citation>
    <scope>NUCLEOTIDE SEQUENCE [LARGE SCALE GENOMIC DNA]</scope>
    <source>
        <strain evidence="1">2</strain>
    </source>
</reference>